<evidence type="ECO:0000313" key="1">
    <source>
        <dbReference type="EMBL" id="KAH0911422.1"/>
    </source>
</evidence>
<feature type="non-terminal residue" evidence="1">
    <location>
        <position position="118"/>
    </location>
</feature>
<dbReference type="Proteomes" id="UP000824890">
    <property type="component" value="Unassembled WGS sequence"/>
</dbReference>
<comment type="caution">
    <text evidence="1">The sequence shown here is derived from an EMBL/GenBank/DDBJ whole genome shotgun (WGS) entry which is preliminary data.</text>
</comment>
<dbReference type="EMBL" id="JAGKQM010000009">
    <property type="protein sequence ID" value="KAH0911422.1"/>
    <property type="molecule type" value="Genomic_DNA"/>
</dbReference>
<evidence type="ECO:0000313" key="2">
    <source>
        <dbReference type="Proteomes" id="UP000824890"/>
    </source>
</evidence>
<accession>A0ABQ8C3T5</accession>
<protein>
    <submittedName>
        <fullName evidence="1">Uncharacterized protein</fullName>
    </submittedName>
</protein>
<sequence>IAGLFLDVLPPCNHLLQPPEILFSLHRSLLTPDPFSPLSPHLFPPLAFCPPPSRSEIRRSHLISPLADTVMTQALDCLQLYPFLQLQLRNPNPLNPFLTSSSSLLQEHRVPSPIETSS</sequence>
<name>A0ABQ8C3T5_BRANA</name>
<organism evidence="1 2">
    <name type="scientific">Brassica napus</name>
    <name type="common">Rape</name>
    <dbReference type="NCBI Taxonomy" id="3708"/>
    <lineage>
        <taxon>Eukaryota</taxon>
        <taxon>Viridiplantae</taxon>
        <taxon>Streptophyta</taxon>
        <taxon>Embryophyta</taxon>
        <taxon>Tracheophyta</taxon>
        <taxon>Spermatophyta</taxon>
        <taxon>Magnoliopsida</taxon>
        <taxon>eudicotyledons</taxon>
        <taxon>Gunneridae</taxon>
        <taxon>Pentapetalae</taxon>
        <taxon>rosids</taxon>
        <taxon>malvids</taxon>
        <taxon>Brassicales</taxon>
        <taxon>Brassicaceae</taxon>
        <taxon>Brassiceae</taxon>
        <taxon>Brassica</taxon>
    </lineage>
</organism>
<feature type="non-terminal residue" evidence="1">
    <location>
        <position position="1"/>
    </location>
</feature>
<keyword evidence="2" id="KW-1185">Reference proteome</keyword>
<reference evidence="1 2" key="1">
    <citation type="submission" date="2021-05" db="EMBL/GenBank/DDBJ databases">
        <title>Genome Assembly of Synthetic Allotetraploid Brassica napus Reveals Homoeologous Exchanges between Subgenomes.</title>
        <authorList>
            <person name="Davis J.T."/>
        </authorList>
    </citation>
    <scope>NUCLEOTIDE SEQUENCE [LARGE SCALE GENOMIC DNA]</scope>
    <source>
        <strain evidence="2">cv. Da-Ae</strain>
        <tissue evidence="1">Seedling</tissue>
    </source>
</reference>
<gene>
    <name evidence="1" type="ORF">HID58_034743</name>
</gene>
<proteinExistence type="predicted"/>